<organism evidence="3 4">
    <name type="scientific">Bos mutus</name>
    <name type="common">wild yak</name>
    <dbReference type="NCBI Taxonomy" id="72004"/>
    <lineage>
        <taxon>Eukaryota</taxon>
        <taxon>Metazoa</taxon>
        <taxon>Chordata</taxon>
        <taxon>Craniata</taxon>
        <taxon>Vertebrata</taxon>
        <taxon>Euteleostomi</taxon>
        <taxon>Mammalia</taxon>
        <taxon>Eutheria</taxon>
        <taxon>Laurasiatheria</taxon>
        <taxon>Artiodactyla</taxon>
        <taxon>Ruminantia</taxon>
        <taxon>Pecora</taxon>
        <taxon>Bovidae</taxon>
        <taxon>Bovinae</taxon>
        <taxon>Bos</taxon>
    </lineage>
</organism>
<sequence length="311" mass="32969">MLDSSVADQLTRLTLKLLKKKLEQEREDVEGASEDPYVVPGDEDGPEAALRSALRMRKDLLQRLWEQRLLEEASRVHHHRGVHGGAQGSVLPPEAPPVSIHPTVSPAPPALDPPRIIQHPAPPPPATIIQQLPQQPLIAQIPPPPAFPTQRSGSIKEEVVEMMLMQNAQTHQLLMQALMLRALPPPALAPTPLHLTPQGPCGARGRGAAASSLKHSAVCPAEDAQRTRPAAQRPPPAHHHHCYAPPALSPAMPAPGSPLGYSVWPLVVSATALPPATSFLPSTTQHMTGPSVAALSTMASSGVLPAQAPGL</sequence>
<dbReference type="Pfam" id="PF15248">
    <property type="entry name" value="DUF4587"/>
    <property type="match status" value="1"/>
</dbReference>
<evidence type="ECO:0000313" key="4">
    <source>
        <dbReference type="Proteomes" id="UP000011080"/>
    </source>
</evidence>
<proteinExistence type="predicted"/>
<name>L8I7V8_9CETA</name>
<gene>
    <name evidence="3" type="ORF">M91_02722</name>
</gene>
<dbReference type="InterPro" id="IPR027904">
    <property type="entry name" value="DUF4587"/>
</dbReference>
<dbReference type="Proteomes" id="UP000011080">
    <property type="component" value="Unassembled WGS sequence"/>
</dbReference>
<evidence type="ECO:0000313" key="3">
    <source>
        <dbReference type="EMBL" id="ELR51619.1"/>
    </source>
</evidence>
<feature type="region of interest" description="Disordered" evidence="1">
    <location>
        <begin position="22"/>
        <end position="45"/>
    </location>
</feature>
<evidence type="ECO:0000256" key="1">
    <source>
        <dbReference type="SAM" id="MobiDB-lite"/>
    </source>
</evidence>
<protein>
    <recommendedName>
        <fullName evidence="2">DUF4587 domain-containing protein</fullName>
    </recommendedName>
</protein>
<dbReference type="InterPro" id="IPR038915">
    <property type="entry name" value="PRR29-like"/>
</dbReference>
<feature type="domain" description="DUF4587" evidence="2">
    <location>
        <begin position="151"/>
        <end position="243"/>
    </location>
</feature>
<feature type="region of interest" description="Disordered" evidence="1">
    <location>
        <begin position="78"/>
        <end position="113"/>
    </location>
</feature>
<evidence type="ECO:0000259" key="2">
    <source>
        <dbReference type="Pfam" id="PF15248"/>
    </source>
</evidence>
<accession>L8I7V8</accession>
<dbReference type="PANTHER" id="PTHR28604">
    <property type="match status" value="1"/>
</dbReference>
<reference evidence="3 4" key="1">
    <citation type="journal article" date="2012" name="Nat. Genet.">
        <title>The yak genome and adaptation to life at high altitude.</title>
        <authorList>
            <person name="Qiu Q."/>
            <person name="Zhang G."/>
            <person name="Ma T."/>
            <person name="Qian W."/>
            <person name="Wang J."/>
            <person name="Ye Z."/>
            <person name="Cao C."/>
            <person name="Hu Q."/>
            <person name="Kim J."/>
            <person name="Larkin D.M."/>
            <person name="Auvil L."/>
            <person name="Capitanu B."/>
            <person name="Ma J."/>
            <person name="Lewin H.A."/>
            <person name="Qian X."/>
            <person name="Lang Y."/>
            <person name="Zhou R."/>
            <person name="Wang L."/>
            <person name="Wang K."/>
            <person name="Xia J."/>
            <person name="Liao S."/>
            <person name="Pan S."/>
            <person name="Lu X."/>
            <person name="Hou H."/>
            <person name="Wang Y."/>
            <person name="Zang X."/>
            <person name="Yin Y."/>
            <person name="Ma H."/>
            <person name="Zhang J."/>
            <person name="Wang Z."/>
            <person name="Zhang Y."/>
            <person name="Zhang D."/>
            <person name="Yonezawa T."/>
            <person name="Hasegawa M."/>
            <person name="Zhong Y."/>
            <person name="Liu W."/>
            <person name="Zhang Y."/>
            <person name="Huang Z."/>
            <person name="Zhang S."/>
            <person name="Long R."/>
            <person name="Yang H."/>
            <person name="Wang J."/>
            <person name="Lenstra J.A."/>
            <person name="Cooper D.N."/>
            <person name="Wu Y."/>
            <person name="Wang J."/>
            <person name="Shi P."/>
            <person name="Wang J."/>
            <person name="Liu J."/>
        </authorList>
    </citation>
    <scope>NUCLEOTIDE SEQUENCE [LARGE SCALE GENOMIC DNA]</scope>
    <source>
        <strain evidence="4">yakQH1</strain>
    </source>
</reference>
<dbReference type="PANTHER" id="PTHR28604:SF2">
    <property type="entry name" value="RIKEN CDNA 2610028H24 GENE"/>
    <property type="match status" value="1"/>
</dbReference>
<dbReference type="EMBL" id="JH881946">
    <property type="protein sequence ID" value="ELR51619.1"/>
    <property type="molecule type" value="Genomic_DNA"/>
</dbReference>
<dbReference type="AlphaFoldDB" id="L8I7V8"/>